<feature type="compositionally biased region" description="Acidic residues" evidence="1">
    <location>
        <begin position="98"/>
        <end position="127"/>
    </location>
</feature>
<organism evidence="2 3">
    <name type="scientific">Pichia membranifaciens NRRL Y-2026</name>
    <dbReference type="NCBI Taxonomy" id="763406"/>
    <lineage>
        <taxon>Eukaryota</taxon>
        <taxon>Fungi</taxon>
        <taxon>Dikarya</taxon>
        <taxon>Ascomycota</taxon>
        <taxon>Saccharomycotina</taxon>
        <taxon>Pichiomycetes</taxon>
        <taxon>Pichiales</taxon>
        <taxon>Pichiaceae</taxon>
        <taxon>Pichia</taxon>
    </lineage>
</organism>
<dbReference type="OrthoDB" id="3997772at2759"/>
<feature type="region of interest" description="Disordered" evidence="1">
    <location>
        <begin position="311"/>
        <end position="352"/>
    </location>
</feature>
<dbReference type="Proteomes" id="UP000094455">
    <property type="component" value="Unassembled WGS sequence"/>
</dbReference>
<evidence type="ECO:0000313" key="2">
    <source>
        <dbReference type="EMBL" id="ODQ48225.1"/>
    </source>
</evidence>
<feature type="region of interest" description="Disordered" evidence="1">
    <location>
        <begin position="469"/>
        <end position="524"/>
    </location>
</feature>
<evidence type="ECO:0000256" key="1">
    <source>
        <dbReference type="SAM" id="MobiDB-lite"/>
    </source>
</evidence>
<feature type="compositionally biased region" description="Low complexity" evidence="1">
    <location>
        <begin position="251"/>
        <end position="272"/>
    </location>
</feature>
<feature type="region of interest" description="Disordered" evidence="1">
    <location>
        <begin position="227"/>
        <end position="279"/>
    </location>
</feature>
<sequence length="682" mass="75084">MDGTKSGGEDEYEGHDAIDMYEAHTDSEESHLNRTGFEEHKEENDESKGESADEEEVGEQPLFLVKQGAAEENEETAFKAGEEETGDDGGSGMTEEHEANDEAEDDENDDSDDNEVEEDDEERDEHEETVFMVDENGDHIEEQEGYDLDFNEYVGPSDEEDMGETEEYDYEYNNQRESSPDLVVPDVGITRESSMMSRITNESDIFANPRKPSVAFPHPSLQTLSEEMKQFSGESDSDFISMVNGQSAKPSRTATTSSADSDSSGSSGQTGISDHHNQFISNARYSHSIMSYDDDDDDDDAFSFQANDDKEYEIGYTPSHGHDGARAASDEGDETDTNITDTESVTEDDAKTPVDEVSDAALPPVPFAPPIMGQSQQRNEKNRDSLINAEELQNEVGAMRNQFVRSDMHPSVMSKVMNLVEFTGGDDLPQLPKGMLVNGAPVDSVVSDSIADKGESREAYMADLAKSTGSETLGVPSDDELELNKTKSSGSIGLNSRLNKSASTLGGRSLDNSSSLSGSTKSLVQPVTPKNIKAGEIFARIPDVDLVQLFTNNTKVEDNIKSLREIRIELSEFDTGLTDWISYNMGDSMKINMEDDKLGVHVRKAFKLSEEGSVPTNRNTFTNIGSFSDTVENMAHEFGDFGGRNVIKFKDVVKEVKVKKIGQRGKTLLRKLKKVPEFSSNN</sequence>
<proteinExistence type="predicted"/>
<feature type="compositionally biased region" description="Low complexity" evidence="1">
    <location>
        <begin position="505"/>
        <end position="523"/>
    </location>
</feature>
<dbReference type="EMBL" id="KV454002">
    <property type="protein sequence ID" value="ODQ48225.1"/>
    <property type="molecule type" value="Genomic_DNA"/>
</dbReference>
<gene>
    <name evidence="2" type="ORF">PICMEDRAFT_11133</name>
</gene>
<dbReference type="RefSeq" id="XP_019019338.1">
    <property type="nucleotide sequence ID" value="XM_019159760.1"/>
</dbReference>
<feature type="compositionally biased region" description="Basic and acidic residues" evidence="1">
    <location>
        <begin position="320"/>
        <end position="329"/>
    </location>
</feature>
<reference evidence="2 3" key="1">
    <citation type="journal article" date="2016" name="Proc. Natl. Acad. Sci. U.S.A.">
        <title>Comparative genomics of biotechnologically important yeasts.</title>
        <authorList>
            <person name="Riley R."/>
            <person name="Haridas S."/>
            <person name="Wolfe K.H."/>
            <person name="Lopes M.R."/>
            <person name="Hittinger C.T."/>
            <person name="Goeker M."/>
            <person name="Salamov A.A."/>
            <person name="Wisecaver J.H."/>
            <person name="Long T.M."/>
            <person name="Calvey C.H."/>
            <person name="Aerts A.L."/>
            <person name="Barry K.W."/>
            <person name="Choi C."/>
            <person name="Clum A."/>
            <person name="Coughlan A.Y."/>
            <person name="Deshpande S."/>
            <person name="Douglass A.P."/>
            <person name="Hanson S.J."/>
            <person name="Klenk H.-P."/>
            <person name="LaButti K.M."/>
            <person name="Lapidus A."/>
            <person name="Lindquist E.A."/>
            <person name="Lipzen A.M."/>
            <person name="Meier-Kolthoff J.P."/>
            <person name="Ohm R.A."/>
            <person name="Otillar R.P."/>
            <person name="Pangilinan J.L."/>
            <person name="Peng Y."/>
            <person name="Rokas A."/>
            <person name="Rosa C.A."/>
            <person name="Scheuner C."/>
            <person name="Sibirny A.A."/>
            <person name="Slot J.C."/>
            <person name="Stielow J.B."/>
            <person name="Sun H."/>
            <person name="Kurtzman C.P."/>
            <person name="Blackwell M."/>
            <person name="Grigoriev I.V."/>
            <person name="Jeffries T.W."/>
        </authorList>
    </citation>
    <scope>NUCLEOTIDE SEQUENCE [LARGE SCALE GENOMIC DNA]</scope>
    <source>
        <strain evidence="2 3">NRRL Y-2026</strain>
    </source>
</reference>
<keyword evidence="3" id="KW-1185">Reference proteome</keyword>
<dbReference type="GeneID" id="30176447"/>
<name>A0A1E3NQ83_9ASCO</name>
<accession>A0A1E3NQ83</accession>
<feature type="compositionally biased region" description="Basic and acidic residues" evidence="1">
    <location>
        <begin position="14"/>
        <end position="51"/>
    </location>
</feature>
<feature type="compositionally biased region" description="Polar residues" evidence="1">
    <location>
        <begin position="486"/>
        <end position="504"/>
    </location>
</feature>
<dbReference type="AlphaFoldDB" id="A0A1E3NQ83"/>
<protein>
    <submittedName>
        <fullName evidence="2">Uncharacterized protein</fullName>
    </submittedName>
</protein>
<feature type="region of interest" description="Disordered" evidence="1">
    <location>
        <begin position="1"/>
        <end position="146"/>
    </location>
</feature>
<evidence type="ECO:0000313" key="3">
    <source>
        <dbReference type="Proteomes" id="UP000094455"/>
    </source>
</evidence>